<name>A0A7L2AMV0_9GRUI</name>
<gene>
    <name evidence="8" type="primary">Npb</name>
    <name evidence="8" type="ORF">HELFUL_R01189</name>
</gene>
<dbReference type="InterPro" id="IPR013297">
    <property type="entry name" value="Neuropept_BW_pre"/>
</dbReference>
<evidence type="ECO:0000256" key="4">
    <source>
        <dbReference type="ARBA" id="ARBA00022685"/>
    </source>
</evidence>
<dbReference type="Proteomes" id="UP000590868">
    <property type="component" value="Unassembled WGS sequence"/>
</dbReference>
<dbReference type="InterPro" id="IPR013298">
    <property type="entry name" value="Neuropept_B_pre"/>
</dbReference>
<evidence type="ECO:0000313" key="8">
    <source>
        <dbReference type="EMBL" id="NXP48381.1"/>
    </source>
</evidence>
<comment type="subcellular location">
    <subcellularLocation>
        <location evidence="1">Secreted</location>
    </subcellularLocation>
</comment>
<dbReference type="PRINTS" id="PR01889">
    <property type="entry name" value="PPNRPEPTIDEB"/>
</dbReference>
<protein>
    <submittedName>
        <fullName evidence="8">NPB protein</fullName>
    </submittedName>
</protein>
<keyword evidence="5 7" id="KW-0732">Signal</keyword>
<proteinExistence type="inferred from homology"/>
<dbReference type="GO" id="GO:0007186">
    <property type="term" value="P:G protein-coupled receptor signaling pathway"/>
    <property type="evidence" value="ECO:0007669"/>
    <property type="project" value="TreeGrafter"/>
</dbReference>
<evidence type="ECO:0000256" key="2">
    <source>
        <dbReference type="ARBA" id="ARBA00005292"/>
    </source>
</evidence>
<reference evidence="8 9" key="1">
    <citation type="submission" date="2019-09" db="EMBL/GenBank/DDBJ databases">
        <title>Bird 10,000 Genomes (B10K) Project - Family phase.</title>
        <authorList>
            <person name="Zhang G."/>
        </authorList>
    </citation>
    <scope>NUCLEOTIDE SEQUENCE [LARGE SCALE GENOMIC DNA]</scope>
    <source>
        <strain evidence="8">B10K-DU-001-55</strain>
        <tissue evidence="8">Muscle</tissue>
    </source>
</reference>
<evidence type="ECO:0000256" key="6">
    <source>
        <dbReference type="SAM" id="MobiDB-lite"/>
    </source>
</evidence>
<dbReference type="GO" id="GO:0005576">
    <property type="term" value="C:extracellular region"/>
    <property type="evidence" value="ECO:0007669"/>
    <property type="project" value="UniProtKB-SubCell"/>
</dbReference>
<feature type="non-terminal residue" evidence="8">
    <location>
        <position position="1"/>
    </location>
</feature>
<feature type="chain" id="PRO_5029852738" evidence="7">
    <location>
        <begin position="23"/>
        <end position="120"/>
    </location>
</feature>
<comment type="similarity">
    <text evidence="2">Belongs to the neuropeptide B/W family.</text>
</comment>
<keyword evidence="9" id="KW-1185">Reference proteome</keyword>
<dbReference type="AlphaFoldDB" id="A0A7L2AMV0"/>
<evidence type="ECO:0000256" key="1">
    <source>
        <dbReference type="ARBA" id="ARBA00004613"/>
    </source>
</evidence>
<feature type="region of interest" description="Disordered" evidence="6">
    <location>
        <begin position="42"/>
        <end position="71"/>
    </location>
</feature>
<accession>A0A7L2AMV0</accession>
<evidence type="ECO:0000256" key="7">
    <source>
        <dbReference type="SAM" id="SignalP"/>
    </source>
</evidence>
<dbReference type="GO" id="GO:0001664">
    <property type="term" value="F:G protein-coupled receptor binding"/>
    <property type="evidence" value="ECO:0007669"/>
    <property type="project" value="InterPro"/>
</dbReference>
<dbReference type="PANTHER" id="PTHR28553:SF1">
    <property type="entry name" value="NEUROPEPTIDE B"/>
    <property type="match status" value="1"/>
</dbReference>
<keyword evidence="4" id="KW-0165">Cleavage on pair of basic residues</keyword>
<dbReference type="OrthoDB" id="9942334at2759"/>
<dbReference type="PANTHER" id="PTHR28553">
    <property type="entry name" value="NEUROPEPTIDE B"/>
    <property type="match status" value="1"/>
</dbReference>
<dbReference type="Pfam" id="PF15180">
    <property type="entry name" value="NPBW"/>
    <property type="match status" value="1"/>
</dbReference>
<evidence type="ECO:0000256" key="5">
    <source>
        <dbReference type="ARBA" id="ARBA00022729"/>
    </source>
</evidence>
<dbReference type="EMBL" id="VXBZ01005047">
    <property type="protein sequence ID" value="NXP48381.1"/>
    <property type="molecule type" value="Genomic_DNA"/>
</dbReference>
<dbReference type="GO" id="GO:0007631">
    <property type="term" value="P:feeding behavior"/>
    <property type="evidence" value="ECO:0007669"/>
    <property type="project" value="TreeGrafter"/>
</dbReference>
<feature type="signal peptide" evidence="7">
    <location>
        <begin position="1"/>
        <end position="22"/>
    </location>
</feature>
<dbReference type="PRINTS" id="PR01888">
    <property type="entry name" value="NROPEPTIDEBW"/>
</dbReference>
<organism evidence="8 9">
    <name type="scientific">Heliornis fulica</name>
    <name type="common">sungrebe</name>
    <dbReference type="NCBI Taxonomy" id="54369"/>
    <lineage>
        <taxon>Eukaryota</taxon>
        <taxon>Metazoa</taxon>
        <taxon>Chordata</taxon>
        <taxon>Craniata</taxon>
        <taxon>Vertebrata</taxon>
        <taxon>Euteleostomi</taxon>
        <taxon>Archelosauria</taxon>
        <taxon>Archosauria</taxon>
        <taxon>Dinosauria</taxon>
        <taxon>Saurischia</taxon>
        <taxon>Theropoda</taxon>
        <taxon>Coelurosauria</taxon>
        <taxon>Aves</taxon>
        <taxon>Neognathae</taxon>
        <taxon>Neoaves</taxon>
        <taxon>Gruiformes</taxon>
        <taxon>Heliornithidae</taxon>
        <taxon>Heliornis</taxon>
    </lineage>
</organism>
<evidence type="ECO:0000256" key="3">
    <source>
        <dbReference type="ARBA" id="ARBA00022525"/>
    </source>
</evidence>
<comment type="caution">
    <text evidence="8">The sequence shown here is derived from an EMBL/GenBank/DDBJ whole genome shotgun (WGS) entry which is preliminary data.</text>
</comment>
<evidence type="ECO:0000313" key="9">
    <source>
        <dbReference type="Proteomes" id="UP000590868"/>
    </source>
</evidence>
<keyword evidence="3" id="KW-0964">Secreted</keyword>
<sequence length="120" mass="12697">MRAAHGLALVLALLSLCRPVEPWYKPATGPRHYSVGRASGLLSGLRRPPHARRSSTNSITEPGPTVLLPSSAHPPEWLRSAVLCVTDVAPDPPSCRVLLGAPGTLQCKATVTVSMDPVEC</sequence>
<feature type="non-terminal residue" evidence="8">
    <location>
        <position position="120"/>
    </location>
</feature>